<sequence>MAPKCVKCGEQHLSQNCTYPFEHPLRCCNCNGSHAANWRQCPKFTGNKVPNNTNQAPTITRNNASRQPRVLPSPVTQVNASFSYADATSNKPSQNFPPLNQNQNSNSKQEKSAQDEGATCSEIIKSLILPMNQGIAGPLLLQAFKNCLPQLRRAPSGVDQALVIFESYCKLSVKI</sequence>
<reference evidence="2 3" key="1">
    <citation type="submission" date="2021-06" db="EMBL/GenBank/DDBJ databases">
        <title>Caerostris darwini draft genome.</title>
        <authorList>
            <person name="Kono N."/>
            <person name="Arakawa K."/>
        </authorList>
    </citation>
    <scope>NUCLEOTIDE SEQUENCE [LARGE SCALE GENOMIC DNA]</scope>
</reference>
<feature type="compositionally biased region" description="Polar residues" evidence="1">
    <location>
        <begin position="48"/>
        <end position="66"/>
    </location>
</feature>
<organism evidence="2 3">
    <name type="scientific">Caerostris darwini</name>
    <dbReference type="NCBI Taxonomy" id="1538125"/>
    <lineage>
        <taxon>Eukaryota</taxon>
        <taxon>Metazoa</taxon>
        <taxon>Ecdysozoa</taxon>
        <taxon>Arthropoda</taxon>
        <taxon>Chelicerata</taxon>
        <taxon>Arachnida</taxon>
        <taxon>Araneae</taxon>
        <taxon>Araneomorphae</taxon>
        <taxon>Entelegynae</taxon>
        <taxon>Araneoidea</taxon>
        <taxon>Araneidae</taxon>
        <taxon>Caerostris</taxon>
    </lineage>
</organism>
<evidence type="ECO:0000256" key="1">
    <source>
        <dbReference type="SAM" id="MobiDB-lite"/>
    </source>
</evidence>
<feature type="compositionally biased region" description="Low complexity" evidence="1">
    <location>
        <begin position="92"/>
        <end position="107"/>
    </location>
</feature>
<name>A0AAV4MDX7_9ARAC</name>
<proteinExistence type="predicted"/>
<evidence type="ECO:0000313" key="3">
    <source>
        <dbReference type="Proteomes" id="UP001054837"/>
    </source>
</evidence>
<protein>
    <submittedName>
        <fullName evidence="2">Uncharacterized protein</fullName>
    </submittedName>
</protein>
<dbReference type="EMBL" id="BPLQ01000380">
    <property type="protein sequence ID" value="GIX70614.1"/>
    <property type="molecule type" value="Genomic_DNA"/>
</dbReference>
<dbReference type="AlphaFoldDB" id="A0AAV4MDX7"/>
<keyword evidence="3" id="KW-1185">Reference proteome</keyword>
<feature type="compositionally biased region" description="Polar residues" evidence="1">
    <location>
        <begin position="74"/>
        <end position="91"/>
    </location>
</feature>
<accession>A0AAV4MDX7</accession>
<feature type="region of interest" description="Disordered" evidence="1">
    <location>
        <begin position="46"/>
        <end position="115"/>
    </location>
</feature>
<dbReference type="Proteomes" id="UP001054837">
    <property type="component" value="Unassembled WGS sequence"/>
</dbReference>
<evidence type="ECO:0000313" key="2">
    <source>
        <dbReference type="EMBL" id="GIX70614.1"/>
    </source>
</evidence>
<comment type="caution">
    <text evidence="2">The sequence shown here is derived from an EMBL/GenBank/DDBJ whole genome shotgun (WGS) entry which is preliminary data.</text>
</comment>
<gene>
    <name evidence="2" type="ORF">CDAR_459811</name>
</gene>